<organism evidence="1">
    <name type="scientific">Campylobacter jejuni</name>
    <dbReference type="NCBI Taxonomy" id="197"/>
    <lineage>
        <taxon>Bacteria</taxon>
        <taxon>Pseudomonadati</taxon>
        <taxon>Campylobacterota</taxon>
        <taxon>Epsilonproteobacteria</taxon>
        <taxon>Campylobacterales</taxon>
        <taxon>Campylobacteraceae</taxon>
        <taxon>Campylobacter</taxon>
    </lineage>
</organism>
<dbReference type="AlphaFoldDB" id="A0A1S5NTM9"/>
<keyword evidence="1" id="KW-0614">Plasmid</keyword>
<name>A0A1S5NTM9_CAMJU</name>
<gene>
    <name evidence="1" type="ORF">pCj11601MD_20</name>
</gene>
<geneLocation type="plasmid" evidence="1">
    <name>p11601MD</name>
</geneLocation>
<reference evidence="1" key="2">
    <citation type="journal article" date="2016" name="Plasmid">
        <title>Novel plasmid conferring kanamycin and tetracycline resistance in the turkey-derived Campylobacter jejuni strain 11601MD.</title>
        <authorList>
            <person name="Crespo M.D."/>
            <person name="Altermann E."/>
            <person name="Olson J."/>
            <person name="Miller W.G."/>
            <person name="Chandrashekhar K."/>
            <person name="Kathariou S."/>
        </authorList>
    </citation>
    <scope>NUCLEOTIDE SEQUENCE</scope>
    <source>
        <strain evidence="1">11601MD</strain>
        <plasmid evidence="1">p11601MD</plasmid>
    </source>
</reference>
<dbReference type="EMBL" id="KJ646012">
    <property type="protein sequence ID" value="AKB09740.1"/>
    <property type="molecule type" value="Genomic_DNA"/>
</dbReference>
<proteinExistence type="predicted"/>
<reference evidence="1" key="1">
    <citation type="submission" date="2014-03" db="EMBL/GenBank/DDBJ databases">
        <authorList>
            <person name="Saikia M."/>
            <person name="Chaudhari Y."/>
            <person name="Khan M."/>
            <person name="Devi D."/>
        </authorList>
    </citation>
    <scope>NUCLEOTIDE SEQUENCE</scope>
    <source>
        <strain evidence="1">11601MD</strain>
        <plasmid evidence="1">p11601MD</plasmid>
    </source>
</reference>
<protein>
    <submittedName>
        <fullName evidence="1">Uncharacterized protein</fullName>
    </submittedName>
</protein>
<evidence type="ECO:0000313" key="1">
    <source>
        <dbReference type="EMBL" id="AKB09740.1"/>
    </source>
</evidence>
<sequence length="30" mass="3861">MNRTIIYKKMQKTKTNHKKFKKEKKWHLEN</sequence>
<accession>A0A1S5NTM9</accession>